<reference evidence="2" key="1">
    <citation type="submission" date="2019-03" db="EMBL/GenBank/DDBJ databases">
        <title>Long read genome sequence of the mycoparasitic Pythium oligandrum ATCC 38472 isolated from sugarbeet rhizosphere.</title>
        <authorList>
            <person name="Gaulin E."/>
        </authorList>
    </citation>
    <scope>NUCLEOTIDE SEQUENCE</scope>
    <source>
        <strain evidence="2">ATCC 38472_TT</strain>
    </source>
</reference>
<sequence>MEANPSRGFQRILVKLEASTRNRFCADALQDELLAVHTQLLQCTQAIAHATQVDAATTQLLASSSSGDVRVTSPDVHRFLTELSNLRHTFKSALHKLVPESQVQRVNESGDSEASKLLRRLSVILAKQRRGSWLNDALGIARDIAQALSAESKDGENGITSEAITQPLRLLCKALMENRTTHADQIPVFCKTLRKIAKRRPDVAKFVERSAKLMANKVKDEEPAALQALKTTETSSDASTKSKKRKLSTVESEGASSKKHNAKRTVSLEARPAVTESSSATSAELQRPIKELQANVFATAEAVRVLGDTFSLSAFDKALEQLVEVVNNLSQQLTGADTTRISTSLFAMVEKVEKIRDSAKRLSRLVYLEDLLCLLIGFSGLAWSDTRMKSMANEYWVNCKHSMELLRATTAEHTIKKEQQNDGPRGITKPPKAKKMHVRFDE</sequence>
<gene>
    <name evidence="2" type="ORF">Poli38472_011028</name>
</gene>
<dbReference type="EMBL" id="SPLM01000004">
    <property type="protein sequence ID" value="TMW67408.1"/>
    <property type="molecule type" value="Genomic_DNA"/>
</dbReference>
<protein>
    <submittedName>
        <fullName evidence="2">Uncharacterized protein</fullName>
    </submittedName>
</protein>
<name>A0A8K1FRA8_PYTOL</name>
<feature type="region of interest" description="Disordered" evidence="1">
    <location>
        <begin position="228"/>
        <end position="284"/>
    </location>
</feature>
<dbReference type="OrthoDB" id="127369at2759"/>
<feature type="compositionally biased region" description="Low complexity" evidence="1">
    <location>
        <begin position="275"/>
        <end position="284"/>
    </location>
</feature>
<dbReference type="AlphaFoldDB" id="A0A8K1FRA8"/>
<comment type="caution">
    <text evidence="2">The sequence shown here is derived from an EMBL/GenBank/DDBJ whole genome shotgun (WGS) entry which is preliminary data.</text>
</comment>
<accession>A0A8K1FRA8</accession>
<organism evidence="2 3">
    <name type="scientific">Pythium oligandrum</name>
    <name type="common">Mycoparasitic fungus</name>
    <dbReference type="NCBI Taxonomy" id="41045"/>
    <lineage>
        <taxon>Eukaryota</taxon>
        <taxon>Sar</taxon>
        <taxon>Stramenopiles</taxon>
        <taxon>Oomycota</taxon>
        <taxon>Peronosporomycetes</taxon>
        <taxon>Pythiales</taxon>
        <taxon>Pythiaceae</taxon>
        <taxon>Pythium</taxon>
    </lineage>
</organism>
<evidence type="ECO:0000256" key="1">
    <source>
        <dbReference type="SAM" id="MobiDB-lite"/>
    </source>
</evidence>
<proteinExistence type="predicted"/>
<dbReference type="Proteomes" id="UP000794436">
    <property type="component" value="Unassembled WGS sequence"/>
</dbReference>
<feature type="compositionally biased region" description="Basic residues" evidence="1">
    <location>
        <begin position="431"/>
        <end position="442"/>
    </location>
</feature>
<feature type="compositionally biased region" description="Polar residues" evidence="1">
    <location>
        <begin position="229"/>
        <end position="239"/>
    </location>
</feature>
<keyword evidence="3" id="KW-1185">Reference proteome</keyword>
<evidence type="ECO:0000313" key="2">
    <source>
        <dbReference type="EMBL" id="TMW67408.1"/>
    </source>
</evidence>
<feature type="region of interest" description="Disordered" evidence="1">
    <location>
        <begin position="414"/>
        <end position="442"/>
    </location>
</feature>
<evidence type="ECO:0000313" key="3">
    <source>
        <dbReference type="Proteomes" id="UP000794436"/>
    </source>
</evidence>